<accession>A0ABV9RMJ6</accession>
<evidence type="ECO:0000256" key="3">
    <source>
        <dbReference type="SAM" id="SignalP"/>
    </source>
</evidence>
<dbReference type="Pfam" id="PF14099">
    <property type="entry name" value="Polysacc_lyase"/>
    <property type="match status" value="1"/>
</dbReference>
<evidence type="ECO:0000313" key="5">
    <source>
        <dbReference type="Proteomes" id="UP001595909"/>
    </source>
</evidence>
<evidence type="ECO:0000256" key="2">
    <source>
        <dbReference type="SAM" id="Phobius"/>
    </source>
</evidence>
<dbReference type="Proteomes" id="UP001595909">
    <property type="component" value="Unassembled WGS sequence"/>
</dbReference>
<keyword evidence="5" id="KW-1185">Reference proteome</keyword>
<dbReference type="Gene3D" id="2.60.120.200">
    <property type="match status" value="1"/>
</dbReference>
<dbReference type="EMBL" id="JBHSIM010000039">
    <property type="protein sequence ID" value="MFC4834546.1"/>
    <property type="molecule type" value="Genomic_DNA"/>
</dbReference>
<feature type="signal peptide" evidence="3">
    <location>
        <begin position="1"/>
        <end position="47"/>
    </location>
</feature>
<keyword evidence="4" id="KW-0456">Lyase</keyword>
<name>A0ABV9RMJ6_9PSEU</name>
<keyword evidence="2" id="KW-0472">Membrane</keyword>
<dbReference type="InterPro" id="IPR025975">
    <property type="entry name" value="Polysacc_lyase"/>
</dbReference>
<keyword evidence="3" id="KW-0732">Signal</keyword>
<reference evidence="5" key="1">
    <citation type="journal article" date="2019" name="Int. J. Syst. Evol. Microbiol.">
        <title>The Global Catalogue of Microorganisms (GCM) 10K type strain sequencing project: providing services to taxonomists for standard genome sequencing and annotation.</title>
        <authorList>
            <consortium name="The Broad Institute Genomics Platform"/>
            <consortium name="The Broad Institute Genome Sequencing Center for Infectious Disease"/>
            <person name="Wu L."/>
            <person name="Ma J."/>
        </authorList>
    </citation>
    <scope>NUCLEOTIDE SEQUENCE [LARGE SCALE GENOMIC DNA]</scope>
    <source>
        <strain evidence="5">CCUG 50347</strain>
    </source>
</reference>
<feature type="region of interest" description="Disordered" evidence="1">
    <location>
        <begin position="1"/>
        <end position="21"/>
    </location>
</feature>
<comment type="caution">
    <text evidence="4">The sequence shown here is derived from an EMBL/GenBank/DDBJ whole genome shotgun (WGS) entry which is preliminary data.</text>
</comment>
<feature type="region of interest" description="Disordered" evidence="1">
    <location>
        <begin position="262"/>
        <end position="299"/>
    </location>
</feature>
<dbReference type="GO" id="GO:0016829">
    <property type="term" value="F:lyase activity"/>
    <property type="evidence" value="ECO:0007669"/>
    <property type="project" value="UniProtKB-KW"/>
</dbReference>
<evidence type="ECO:0000256" key="1">
    <source>
        <dbReference type="SAM" id="MobiDB-lite"/>
    </source>
</evidence>
<evidence type="ECO:0000313" key="4">
    <source>
        <dbReference type="EMBL" id="MFC4834546.1"/>
    </source>
</evidence>
<organism evidence="4 5">
    <name type="scientific">Actinomycetospora chibensis</name>
    <dbReference type="NCBI Taxonomy" id="663606"/>
    <lineage>
        <taxon>Bacteria</taxon>
        <taxon>Bacillati</taxon>
        <taxon>Actinomycetota</taxon>
        <taxon>Actinomycetes</taxon>
        <taxon>Pseudonocardiales</taxon>
        <taxon>Pseudonocardiaceae</taxon>
        <taxon>Actinomycetospora</taxon>
    </lineage>
</organism>
<gene>
    <name evidence="4" type="ORF">ACFPEL_19190</name>
</gene>
<feature type="transmembrane region" description="Helical" evidence="2">
    <location>
        <begin position="303"/>
        <end position="321"/>
    </location>
</feature>
<proteinExistence type="predicted"/>
<protein>
    <submittedName>
        <fullName evidence="4">Heparin lyase I family protein</fullName>
    </submittedName>
</protein>
<keyword evidence="2" id="KW-1133">Transmembrane helix</keyword>
<feature type="compositionally biased region" description="Basic residues" evidence="1">
    <location>
        <begin position="9"/>
        <end position="21"/>
    </location>
</feature>
<keyword evidence="2" id="KW-0812">Transmembrane</keyword>
<feature type="chain" id="PRO_5046949979" evidence="3">
    <location>
        <begin position="48"/>
        <end position="330"/>
    </location>
</feature>
<dbReference type="RefSeq" id="WP_274190621.1">
    <property type="nucleotide sequence ID" value="NZ_BAABHN010000039.1"/>
</dbReference>
<feature type="compositionally biased region" description="Low complexity" evidence="1">
    <location>
        <begin position="264"/>
        <end position="277"/>
    </location>
</feature>
<sequence length="330" mass="35080">MPYDAVARRATRHGRVPRRTGRAARSVVAVTALLAALLGAGAPVAAAAPDAPGSDRATWELPAVGDVLAAFDRNGYNEQDGAPRQIASPTAPGRQALEFRLDGGDQRSEVQPRVPDQVEGDVWFYTYRGGLARDFPTDTEAWQVVLQWHHTGDSGSPPLALEIKQGRLLLATEGENLQDLGPVRGGDRLDVTMRVAFSQDPQRSAVDIWRDGRPVLEGHRPPAGTMLDGANYLKVGLYRATAIDEGGRLWVDDLRVGRTMASVSPTAPTGTGSATAGEDGDASNDPAVEASPSGTAADRDDDAVTWVAGVLLVAVVLLLVATRRDARTRR</sequence>